<keyword evidence="7 8" id="KW-0472">Membrane</keyword>
<dbReference type="InterPro" id="IPR000021">
    <property type="entry name" value="Hok/gef_toxin"/>
</dbReference>
<dbReference type="EMBL" id="BLXO01000001">
    <property type="protein sequence ID" value="GFN45548.1"/>
    <property type="molecule type" value="Genomic_DNA"/>
</dbReference>
<gene>
    <name evidence="9" type="ORF">RINTU1_07580</name>
</gene>
<evidence type="ECO:0000256" key="5">
    <source>
        <dbReference type="ARBA" id="ARBA00022692"/>
    </source>
</evidence>
<feature type="transmembrane region" description="Helical" evidence="8">
    <location>
        <begin position="6"/>
        <end position="24"/>
    </location>
</feature>
<evidence type="ECO:0000256" key="3">
    <source>
        <dbReference type="ARBA" id="ARBA00022519"/>
    </source>
</evidence>
<dbReference type="AlphaFoldDB" id="A0A6L2ZMX8"/>
<keyword evidence="6 8" id="KW-1133">Transmembrane helix</keyword>
<comment type="subcellular location">
    <subcellularLocation>
        <location evidence="1 8">Cell inner membrane</location>
        <topology evidence="1 8">Single-pass membrane protein</topology>
    </subcellularLocation>
</comment>
<keyword evidence="2" id="KW-1003">Cell membrane</keyword>
<dbReference type="Proteomes" id="UP000504714">
    <property type="component" value="Unassembled WGS sequence"/>
</dbReference>
<evidence type="ECO:0000256" key="4">
    <source>
        <dbReference type="ARBA" id="ARBA00022649"/>
    </source>
</evidence>
<keyword evidence="4" id="KW-1277">Toxin-antitoxin system</keyword>
<protein>
    <submittedName>
        <fullName evidence="9">Small toxic polypeptide</fullName>
    </submittedName>
</protein>
<keyword evidence="3" id="KW-0997">Cell inner membrane</keyword>
<evidence type="ECO:0000256" key="6">
    <source>
        <dbReference type="ARBA" id="ARBA00022989"/>
    </source>
</evidence>
<evidence type="ECO:0000256" key="1">
    <source>
        <dbReference type="ARBA" id="ARBA00004377"/>
    </source>
</evidence>
<evidence type="ECO:0000256" key="7">
    <source>
        <dbReference type="ARBA" id="ARBA00023136"/>
    </source>
</evidence>
<comment type="caution">
    <text evidence="9">The sequence shown here is derived from an EMBL/GenBank/DDBJ whole genome shotgun (WGS) entry which is preliminary data.</text>
</comment>
<reference evidence="9 10" key="1">
    <citation type="submission" date="2020-06" db="EMBL/GenBank/DDBJ databases">
        <title>The genome sequence of Candidatus Regiella insecticola strain Tut.</title>
        <authorList>
            <person name="Nikoh N."/>
            <person name="Tsuchida T."/>
            <person name="Koga R."/>
            <person name="Oshima K."/>
            <person name="Hattori M."/>
            <person name="Fukatsu T."/>
        </authorList>
    </citation>
    <scope>NUCLEOTIDE SEQUENCE [LARGE SCALE GENOMIC DNA]</scope>
    <source>
        <strain evidence="9 10">Tut</strain>
    </source>
</reference>
<proteinExistence type="inferred from homology"/>
<evidence type="ECO:0000256" key="2">
    <source>
        <dbReference type="ARBA" id="ARBA00022475"/>
    </source>
</evidence>
<evidence type="ECO:0000313" key="10">
    <source>
        <dbReference type="Proteomes" id="UP000504714"/>
    </source>
</evidence>
<keyword evidence="5 8" id="KW-0812">Transmembrane</keyword>
<dbReference type="GO" id="GO:0005886">
    <property type="term" value="C:plasma membrane"/>
    <property type="evidence" value="ECO:0007669"/>
    <property type="project" value="UniProtKB-SubCell"/>
</dbReference>
<accession>A0A6L2ZMX8</accession>
<comment type="similarity">
    <text evidence="8">Belongs to the hok/gef family.</text>
</comment>
<evidence type="ECO:0000313" key="9">
    <source>
        <dbReference type="EMBL" id="GFN45548.1"/>
    </source>
</evidence>
<organism evidence="9 10">
    <name type="scientific">Candidatus Regiella insecticola</name>
    <dbReference type="NCBI Taxonomy" id="138073"/>
    <lineage>
        <taxon>Bacteria</taxon>
        <taxon>Pseudomonadati</taxon>
        <taxon>Pseudomonadota</taxon>
        <taxon>Gammaproteobacteria</taxon>
        <taxon>Enterobacterales</taxon>
        <taxon>Enterobacteriaceae</taxon>
        <taxon>aphid secondary symbionts</taxon>
        <taxon>Candidatus Regiella</taxon>
    </lineage>
</organism>
<dbReference type="PRINTS" id="PR00281">
    <property type="entry name" value="HOKGEFTOXIC"/>
</dbReference>
<sequence>MPRKFSLHRLIVICITFLTFILLIRDSLCELRIKRENTEVVVLLNYELKS</sequence>
<evidence type="ECO:0000256" key="8">
    <source>
        <dbReference type="RuleBase" id="RU221113"/>
    </source>
</evidence>
<name>A0A6L2ZMX8_9ENTR</name>
<dbReference type="Pfam" id="PF01848">
    <property type="entry name" value="HOK_GEF"/>
    <property type="match status" value="1"/>
</dbReference>